<organism evidence="1 2">
    <name type="scientific">Bradyrhizobium elkanii</name>
    <dbReference type="NCBI Taxonomy" id="29448"/>
    <lineage>
        <taxon>Bacteria</taxon>
        <taxon>Pseudomonadati</taxon>
        <taxon>Pseudomonadota</taxon>
        <taxon>Alphaproteobacteria</taxon>
        <taxon>Hyphomicrobiales</taxon>
        <taxon>Nitrobacteraceae</taxon>
        <taxon>Bradyrhizobium</taxon>
    </lineage>
</organism>
<evidence type="ECO:0008006" key="3">
    <source>
        <dbReference type="Google" id="ProtNLM"/>
    </source>
</evidence>
<gene>
    <name evidence="1" type="ORF">JOH49_003993</name>
</gene>
<dbReference type="Proteomes" id="UP000673383">
    <property type="component" value="Unassembled WGS sequence"/>
</dbReference>
<reference evidence="1" key="1">
    <citation type="submission" date="2021-02" db="EMBL/GenBank/DDBJ databases">
        <title>Genomic Encyclopedia of Type Strains, Phase IV (KMG-V): Genome sequencing to study the core and pangenomes of soil and plant-associated prokaryotes.</title>
        <authorList>
            <person name="Whitman W."/>
        </authorList>
    </citation>
    <scope>NUCLEOTIDE SEQUENCE</scope>
    <source>
        <strain evidence="1">USDA 406</strain>
    </source>
</reference>
<evidence type="ECO:0000313" key="1">
    <source>
        <dbReference type="EMBL" id="MBP1294240.1"/>
    </source>
</evidence>
<dbReference type="RefSeq" id="WP_209944235.1">
    <property type="nucleotide sequence ID" value="NZ_JAFICZ010000001.1"/>
</dbReference>
<sequence length="239" mass="24405">MSEKSGFIDSLVTAAKDNPVAAVLVGGGLFWLMTGDEKMRTAAKSFTAAMTPARDLGAKAAQSAASVLETSPPTAPDLDDETHRAAGAMRKAAGAASDAVSDTAEKVKGRLNDGVAYARETLSGIADSSAGQQAYEKAQSSLAAALERQPLLLGAVGVAIGAAVAGAFRVTALESETMGKLSDDFKNDLGVRTEAVAQSLREASDTVKAEFADLGTEAFDRARQAGLDAVDAAREAAKP</sequence>
<comment type="caution">
    <text evidence="1">The sequence shown here is derived from an EMBL/GenBank/DDBJ whole genome shotgun (WGS) entry which is preliminary data.</text>
</comment>
<dbReference type="AlphaFoldDB" id="A0A8I1Y8J8"/>
<evidence type="ECO:0000313" key="2">
    <source>
        <dbReference type="Proteomes" id="UP000673383"/>
    </source>
</evidence>
<proteinExistence type="predicted"/>
<name>A0A8I1Y8J8_BRAEL</name>
<protein>
    <recommendedName>
        <fullName evidence="3">DUF3618 domain-containing protein</fullName>
    </recommendedName>
</protein>
<accession>A0A8I1Y8J8</accession>
<dbReference type="EMBL" id="JAFICZ010000001">
    <property type="protein sequence ID" value="MBP1294240.1"/>
    <property type="molecule type" value="Genomic_DNA"/>
</dbReference>